<sequence>MFPLIVMDSIRQQDQNNAQQILPSQEKNGIVTDICMSLGLSVGGLEEDSGNAIIRGACHLDEGPIPWEEMMMKKIKDNQRRMVEMNTDGPSASEVEGEPDEAIPSFDTGAYTNAEGCLKEENDDVRTNVQDVRPLLAIPPWMHPHEDDALMAVDAKQLYNLVIPFDLLGGDAVCNNHLHVL</sequence>
<organism evidence="1 2">
    <name type="scientific">Phaseolus angularis</name>
    <name type="common">Azuki bean</name>
    <name type="synonym">Vigna angularis</name>
    <dbReference type="NCBI Taxonomy" id="3914"/>
    <lineage>
        <taxon>Eukaryota</taxon>
        <taxon>Viridiplantae</taxon>
        <taxon>Streptophyta</taxon>
        <taxon>Embryophyta</taxon>
        <taxon>Tracheophyta</taxon>
        <taxon>Spermatophyta</taxon>
        <taxon>Magnoliopsida</taxon>
        <taxon>eudicotyledons</taxon>
        <taxon>Gunneridae</taxon>
        <taxon>Pentapetalae</taxon>
        <taxon>rosids</taxon>
        <taxon>fabids</taxon>
        <taxon>Fabales</taxon>
        <taxon>Fabaceae</taxon>
        <taxon>Papilionoideae</taxon>
        <taxon>50 kb inversion clade</taxon>
        <taxon>NPAAA clade</taxon>
        <taxon>indigoferoid/millettioid clade</taxon>
        <taxon>Phaseoleae</taxon>
        <taxon>Vigna</taxon>
    </lineage>
</organism>
<evidence type="ECO:0000313" key="1">
    <source>
        <dbReference type="EMBL" id="KAG2380442.1"/>
    </source>
</evidence>
<reference evidence="1 2" key="1">
    <citation type="submission" date="2020-05" db="EMBL/GenBank/DDBJ databases">
        <title>Vigna angularis (adzuki bean) Var. LongXiaoDou No. 4 denovo assembly.</title>
        <authorList>
            <person name="Xiang H."/>
        </authorList>
    </citation>
    <scope>NUCLEOTIDE SEQUENCE [LARGE SCALE GENOMIC DNA]</scope>
    <source>
        <tissue evidence="1">Leaf</tissue>
    </source>
</reference>
<proteinExistence type="predicted"/>
<evidence type="ECO:0000313" key="2">
    <source>
        <dbReference type="Proteomes" id="UP000743370"/>
    </source>
</evidence>
<comment type="caution">
    <text evidence="1">The sequence shown here is derived from an EMBL/GenBank/DDBJ whole genome shotgun (WGS) entry which is preliminary data.</text>
</comment>
<dbReference type="AlphaFoldDB" id="A0A8T0JQJ0"/>
<gene>
    <name evidence="1" type="ORF">HKW66_Vig0172210</name>
</gene>
<protein>
    <submittedName>
        <fullName evidence="1">Uncharacterized protein</fullName>
    </submittedName>
</protein>
<name>A0A8T0JQJ0_PHAAN</name>
<accession>A0A8T0JQJ0</accession>
<dbReference type="EMBL" id="JABFOF010000009">
    <property type="protein sequence ID" value="KAG2380442.1"/>
    <property type="molecule type" value="Genomic_DNA"/>
</dbReference>
<dbReference type="Proteomes" id="UP000743370">
    <property type="component" value="Unassembled WGS sequence"/>
</dbReference>